<name>A0A2I7N869_9NEIS</name>
<gene>
    <name evidence="9" type="ORF">CUN60_10225</name>
</gene>
<evidence type="ECO:0000256" key="1">
    <source>
        <dbReference type="ARBA" id="ARBA00004141"/>
    </source>
</evidence>
<dbReference type="AlphaFoldDB" id="A0A2I7N869"/>
<comment type="subcellular location">
    <subcellularLocation>
        <location evidence="1">Membrane</location>
        <topology evidence="1">Multi-pass membrane protein</topology>
    </subcellularLocation>
</comment>
<dbReference type="PANTHER" id="PTHR42751">
    <property type="entry name" value="SODIUM/HYDROGEN EXCHANGER FAMILY/TRKA DOMAIN PROTEIN"/>
    <property type="match status" value="1"/>
</dbReference>
<dbReference type="RefSeq" id="WP_102951944.1">
    <property type="nucleotide sequence ID" value="NZ_CP024847.1"/>
</dbReference>
<keyword evidence="5 7" id="KW-1133">Transmembrane helix</keyword>
<evidence type="ECO:0000256" key="7">
    <source>
        <dbReference type="SAM" id="Phobius"/>
    </source>
</evidence>
<protein>
    <submittedName>
        <fullName evidence="9">Cation/H(+) antiporter</fullName>
    </submittedName>
</protein>
<feature type="transmembrane region" description="Helical" evidence="7">
    <location>
        <begin position="221"/>
        <end position="239"/>
    </location>
</feature>
<keyword evidence="4 7" id="KW-0812">Transmembrane</keyword>
<evidence type="ECO:0000256" key="4">
    <source>
        <dbReference type="ARBA" id="ARBA00022692"/>
    </source>
</evidence>
<feature type="transmembrane region" description="Helical" evidence="7">
    <location>
        <begin position="467"/>
        <end position="488"/>
    </location>
</feature>
<dbReference type="OrthoDB" id="9781411at2"/>
<feature type="domain" description="Cation/H+ exchanger transmembrane" evidence="8">
    <location>
        <begin position="14"/>
        <end position="377"/>
    </location>
</feature>
<evidence type="ECO:0000313" key="10">
    <source>
        <dbReference type="Proteomes" id="UP000236655"/>
    </source>
</evidence>
<dbReference type="InterPro" id="IPR038770">
    <property type="entry name" value="Na+/solute_symporter_sf"/>
</dbReference>
<evidence type="ECO:0000256" key="6">
    <source>
        <dbReference type="ARBA" id="ARBA00023136"/>
    </source>
</evidence>
<feature type="transmembrane region" description="Helical" evidence="7">
    <location>
        <begin position="57"/>
        <end position="77"/>
    </location>
</feature>
<dbReference type="Gene3D" id="1.20.1530.20">
    <property type="match status" value="1"/>
</dbReference>
<dbReference type="GO" id="GO:0015297">
    <property type="term" value="F:antiporter activity"/>
    <property type="evidence" value="ECO:0007669"/>
    <property type="project" value="InterPro"/>
</dbReference>
<feature type="transmembrane region" description="Helical" evidence="7">
    <location>
        <begin position="298"/>
        <end position="319"/>
    </location>
</feature>
<dbReference type="Pfam" id="PF00999">
    <property type="entry name" value="Na_H_Exchanger"/>
    <property type="match status" value="1"/>
</dbReference>
<evidence type="ECO:0000259" key="8">
    <source>
        <dbReference type="Pfam" id="PF00999"/>
    </source>
</evidence>
<accession>A0A2I7N869</accession>
<comment type="similarity">
    <text evidence="2">Belongs to the monovalent cation:proton antiporter 2 (CPA2) transporter (TC 2.A.37) family.</text>
</comment>
<feature type="transmembrane region" description="Helical" evidence="7">
    <location>
        <begin position="357"/>
        <end position="377"/>
    </location>
</feature>
<evidence type="ECO:0000256" key="5">
    <source>
        <dbReference type="ARBA" id="ARBA00022989"/>
    </source>
</evidence>
<evidence type="ECO:0000256" key="2">
    <source>
        <dbReference type="ARBA" id="ARBA00005551"/>
    </source>
</evidence>
<feature type="transmembrane region" description="Helical" evidence="7">
    <location>
        <begin position="190"/>
        <end position="209"/>
    </location>
</feature>
<keyword evidence="6 7" id="KW-0472">Membrane</keyword>
<evidence type="ECO:0000256" key="3">
    <source>
        <dbReference type="ARBA" id="ARBA00022448"/>
    </source>
</evidence>
<keyword evidence="10" id="KW-1185">Reference proteome</keyword>
<feature type="transmembrane region" description="Helical" evidence="7">
    <location>
        <begin position="89"/>
        <end position="107"/>
    </location>
</feature>
<dbReference type="GO" id="GO:1902600">
    <property type="term" value="P:proton transmembrane transport"/>
    <property type="evidence" value="ECO:0007669"/>
    <property type="project" value="InterPro"/>
</dbReference>
<feature type="transmembrane region" description="Helical" evidence="7">
    <location>
        <begin position="150"/>
        <end position="170"/>
    </location>
</feature>
<feature type="transmembrane region" description="Helical" evidence="7">
    <location>
        <begin position="518"/>
        <end position="536"/>
    </location>
</feature>
<feature type="transmembrane region" description="Helical" evidence="7">
    <location>
        <begin position="331"/>
        <end position="351"/>
    </location>
</feature>
<dbReference type="GO" id="GO:0016020">
    <property type="term" value="C:membrane"/>
    <property type="evidence" value="ECO:0007669"/>
    <property type="project" value="UniProtKB-SubCell"/>
</dbReference>
<dbReference type="Proteomes" id="UP000236655">
    <property type="component" value="Chromosome"/>
</dbReference>
<proteinExistence type="inferred from homology"/>
<feature type="transmembrane region" description="Helical" evidence="7">
    <location>
        <begin position="31"/>
        <end position="51"/>
    </location>
</feature>
<feature type="transmembrane region" description="Helical" evidence="7">
    <location>
        <begin position="425"/>
        <end position="447"/>
    </location>
</feature>
<evidence type="ECO:0000313" key="9">
    <source>
        <dbReference type="EMBL" id="AUR52656.1"/>
    </source>
</evidence>
<feature type="transmembrane region" description="Helical" evidence="7">
    <location>
        <begin position="119"/>
        <end position="138"/>
    </location>
</feature>
<dbReference type="InterPro" id="IPR006153">
    <property type="entry name" value="Cation/H_exchanger_TM"/>
</dbReference>
<feature type="transmembrane region" description="Helical" evidence="7">
    <location>
        <begin position="548"/>
        <end position="564"/>
    </location>
</feature>
<keyword evidence="3" id="KW-0813">Transport</keyword>
<dbReference type="EMBL" id="CP024847">
    <property type="protein sequence ID" value="AUR52656.1"/>
    <property type="molecule type" value="Genomic_DNA"/>
</dbReference>
<feature type="transmembrane region" description="Helical" evidence="7">
    <location>
        <begin position="6"/>
        <end position="24"/>
    </location>
</feature>
<sequence length="589" mass="64627">MHADTFIHDMAIIMLVAGLITIIFNKLKQPVVLGYLLAGVIIGPHTPPFELIHDKQIIMVLAELGVIFLMFSLGLEFSLKKLAKVGPRAFITAVCETSLMVTIGYNLGHWFGWQEMDCIFLGAMMAISSTTIIVKALGELGMKQQKFAQLIFGVLIVEDILAIGIIALLSGLATSGAVNSHEILSTVGKLSLFIIVSLILGLLTIPRLLAYISKFNSHEMMLISVLGLCFGFCLLVLALDYSVALGAFMMGAIVAEARPLALIEKLIEPIRDMFCAIFFVTIGMMLNPEVMLQYLTPILLISLALMIGKIIGATTGSFISGQNGKTSLRVGMGLAQIGEFSFIIAGLGSTLKVTSNFLYPIAITVSAITTLLTPYLIKAADPLSKIISSHTPKVIKNPFKIYTVWLRDLHPTGDSAMLVKIIAKIVLQVIVNCALVIAVFLAGVFIATNFDQKIINDAEGTLLNEQIHRSIICGLAIFISLPFIIAAYRKLKALAMMLSEMWISNQFGGKHTYKLRRIIFESLPIIVITLIMSFIFSISKHILPDPPVLLMIVTSEIILALILWKPMVKLQSWLQIELFTVMETNHEHQ</sequence>
<reference evidence="10" key="1">
    <citation type="submission" date="2017-11" db="EMBL/GenBank/DDBJ databases">
        <authorList>
            <person name="Chan K.G."/>
            <person name="Lee L.S."/>
        </authorList>
    </citation>
    <scope>NUCLEOTIDE SEQUENCE [LARGE SCALE GENOMIC DNA]</scope>
    <source>
        <strain evidence="10">DSM 100970</strain>
    </source>
</reference>
<dbReference type="PANTHER" id="PTHR42751:SF3">
    <property type="entry name" value="SODIUM_GLUTAMATE SYMPORTER"/>
    <property type="match status" value="1"/>
</dbReference>
<organism evidence="9 10">
    <name type="scientific">Aquella oligotrophica</name>
    <dbReference type="NCBI Taxonomy" id="2067065"/>
    <lineage>
        <taxon>Bacteria</taxon>
        <taxon>Pseudomonadati</taxon>
        <taxon>Pseudomonadota</taxon>
        <taxon>Betaproteobacteria</taxon>
        <taxon>Neisseriales</taxon>
        <taxon>Neisseriaceae</taxon>
        <taxon>Aquella</taxon>
    </lineage>
</organism>
<dbReference type="KEGG" id="nba:CUN60_10225"/>